<organism evidence="2">
    <name type="scientific">freshwater metagenome</name>
    <dbReference type="NCBI Taxonomy" id="449393"/>
    <lineage>
        <taxon>unclassified sequences</taxon>
        <taxon>metagenomes</taxon>
        <taxon>ecological metagenomes</taxon>
    </lineage>
</organism>
<evidence type="ECO:0000313" key="2">
    <source>
        <dbReference type="EMBL" id="CAB4614351.1"/>
    </source>
</evidence>
<protein>
    <submittedName>
        <fullName evidence="2">Unannotated protein</fullName>
    </submittedName>
</protein>
<dbReference type="PANTHER" id="PTHR30222:SF18">
    <property type="entry name" value="BIFUNCTIONAL POLYHYDROXYBUTYRATE SYNTHASE _ ABC TRANSPORTER PERIPLASMIC BINDING PROTEIN-RELATED"/>
    <property type="match status" value="1"/>
</dbReference>
<dbReference type="SUPFAM" id="SSF53850">
    <property type="entry name" value="Periplasmic binding protein-like II"/>
    <property type="match status" value="1"/>
</dbReference>
<dbReference type="EMBL" id="CAEZVE010000005">
    <property type="protein sequence ID" value="CAB4614351.1"/>
    <property type="molecule type" value="Genomic_DNA"/>
</dbReference>
<dbReference type="Gene3D" id="3.40.190.10">
    <property type="entry name" value="Periplasmic binding protein-like II"/>
    <property type="match status" value="1"/>
</dbReference>
<keyword evidence="1" id="KW-0732">Signal</keyword>
<sequence>MRTGEYDIVSASGDAALRLIVGGDVQPLNMDLIPNFSDEIAEGMKGQIYDVVNGKPYGVPIGRGANLLQYNETVTGGAPESWDVVWEADSPYAGKITAYDAPIYIADAAVYLMSTKPELGITNPYALDETQLAAAVELLKQQNGIIGEYWSDPVAQITSFVGGNTVVGTSWEILKKFAAQDNLKTTLPKEGSTGWYDTWLVSTTTPNSNCAYAWIDYTSQASVNGAIAMNFGMAPANIAFCATNAETQAHCDQFAAEDEAFWDQVWPWTTPIEECVDGRTDVKCTSFQDWTNAWVTVKG</sequence>
<reference evidence="2" key="1">
    <citation type="submission" date="2020-05" db="EMBL/GenBank/DDBJ databases">
        <authorList>
            <person name="Chiriac C."/>
            <person name="Salcher M."/>
            <person name="Ghai R."/>
            <person name="Kavagutti S V."/>
        </authorList>
    </citation>
    <scope>NUCLEOTIDE SEQUENCE</scope>
</reference>
<accession>A0A6J6HKL2</accession>
<dbReference type="AlphaFoldDB" id="A0A6J6HKL2"/>
<dbReference type="PANTHER" id="PTHR30222">
    <property type="entry name" value="SPERMIDINE/PUTRESCINE-BINDING PERIPLASMIC PROTEIN"/>
    <property type="match status" value="1"/>
</dbReference>
<evidence type="ECO:0000256" key="1">
    <source>
        <dbReference type="ARBA" id="ARBA00022729"/>
    </source>
</evidence>
<proteinExistence type="predicted"/>
<dbReference type="Pfam" id="PF13343">
    <property type="entry name" value="SBP_bac_6"/>
    <property type="match status" value="1"/>
</dbReference>
<name>A0A6J6HKL2_9ZZZZ</name>
<gene>
    <name evidence="2" type="ORF">UFOPK1931_00074</name>
</gene>